<keyword evidence="3" id="KW-1185">Reference proteome</keyword>
<evidence type="ECO:0000256" key="1">
    <source>
        <dbReference type="SAM" id="MobiDB-lite"/>
    </source>
</evidence>
<dbReference type="InterPro" id="IPR008514">
    <property type="entry name" value="T6SS_Hcp"/>
</dbReference>
<dbReference type="AlphaFoldDB" id="A0A0F5K644"/>
<dbReference type="RefSeq" id="WP_024905559.1">
    <property type="nucleotide sequence ID" value="NZ_CADFGU010000010.1"/>
</dbReference>
<dbReference type="InterPro" id="IPR053165">
    <property type="entry name" value="HSI-I_assembly_Hcp1"/>
</dbReference>
<protein>
    <recommendedName>
        <fullName evidence="4">Hcp1 family type VI secretion system effector</fullName>
    </recommendedName>
</protein>
<feature type="region of interest" description="Disordered" evidence="1">
    <location>
        <begin position="158"/>
        <end position="181"/>
    </location>
</feature>
<dbReference type="EMBL" id="LAQU01000001">
    <property type="protein sequence ID" value="KKB65344.1"/>
    <property type="molecule type" value="Genomic_DNA"/>
</dbReference>
<dbReference type="NCBIfam" id="TIGR03344">
    <property type="entry name" value="VI_effect_Hcp1"/>
    <property type="match status" value="1"/>
</dbReference>
<accession>A0A0F5K644</accession>
<dbReference type="PATRIC" id="fig|28092.6.peg.415"/>
<comment type="caution">
    <text evidence="2">The sequence shown here is derived from an EMBL/GenBank/DDBJ whole genome shotgun (WGS) entry which is preliminary data.</text>
</comment>
<dbReference type="Gene3D" id="2.30.110.20">
    <property type="entry name" value="Hcp1-like"/>
    <property type="match status" value="1"/>
</dbReference>
<dbReference type="Proteomes" id="UP000033618">
    <property type="component" value="Unassembled WGS sequence"/>
</dbReference>
<name>A0A0F5K644_9BURK</name>
<organism evidence="2 3">
    <name type="scientific">Robbsia andropogonis</name>
    <dbReference type="NCBI Taxonomy" id="28092"/>
    <lineage>
        <taxon>Bacteria</taxon>
        <taxon>Pseudomonadati</taxon>
        <taxon>Pseudomonadota</taxon>
        <taxon>Betaproteobacteria</taxon>
        <taxon>Burkholderiales</taxon>
        <taxon>Burkholderiaceae</taxon>
        <taxon>Robbsia</taxon>
    </lineage>
</organism>
<dbReference type="PANTHER" id="PTHR36152">
    <property type="entry name" value="CYTOPLASMIC PROTEIN-RELATED"/>
    <property type="match status" value="1"/>
</dbReference>
<dbReference type="OrthoDB" id="5066999at2"/>
<dbReference type="Pfam" id="PF05638">
    <property type="entry name" value="T6SS_HCP"/>
    <property type="match status" value="1"/>
</dbReference>
<sequence>MKDIYLKFGSPALKGESQDKDHANWIEISSWSQSITQPRSAVASTAGGHTSERCEHGDMVFTKDIDVVSPLMYQHASGGTTFDEVTVDFMRADGDGARVKYLEVKLKYVIISSIASSVQSASSSTATTSASTADTTLPSETFTLKYAAAQWKYTQQKIGGSQGGNAQGAWSLTKNDKTYAA</sequence>
<evidence type="ECO:0008006" key="4">
    <source>
        <dbReference type="Google" id="ProtNLM"/>
    </source>
</evidence>
<evidence type="ECO:0000313" key="2">
    <source>
        <dbReference type="EMBL" id="KKB65344.1"/>
    </source>
</evidence>
<dbReference type="InterPro" id="IPR036624">
    <property type="entry name" value="Hcp1-lik_sf"/>
</dbReference>
<dbReference type="SUPFAM" id="SSF141452">
    <property type="entry name" value="Hcp1-like"/>
    <property type="match status" value="1"/>
</dbReference>
<gene>
    <name evidence="2" type="ORF">WM40_01795</name>
</gene>
<dbReference type="STRING" id="28092.WM40_01795"/>
<reference evidence="2 3" key="1">
    <citation type="submission" date="2015-03" db="EMBL/GenBank/DDBJ databases">
        <title>Draft Genome Sequence of Burkholderia andropogonis type strain ICMP2807, isolated from Sorghum bicolor.</title>
        <authorList>
            <person name="Lopes-Santos L."/>
            <person name="Castro D.B."/>
            <person name="Ottoboni L.M."/>
            <person name="Park D."/>
            <person name="Weirc B.S."/>
            <person name="Destefano S.A."/>
        </authorList>
    </citation>
    <scope>NUCLEOTIDE SEQUENCE [LARGE SCALE GENOMIC DNA]</scope>
    <source>
        <strain evidence="2 3">ICMP2807</strain>
    </source>
</reference>
<dbReference type="PANTHER" id="PTHR36152:SF5">
    <property type="entry name" value="PROTEIN HCP1"/>
    <property type="match status" value="1"/>
</dbReference>
<evidence type="ECO:0000313" key="3">
    <source>
        <dbReference type="Proteomes" id="UP000033618"/>
    </source>
</evidence>
<proteinExistence type="predicted"/>